<feature type="region of interest" description="Disordered" evidence="1">
    <location>
        <begin position="33"/>
        <end position="56"/>
    </location>
</feature>
<evidence type="ECO:0000313" key="3">
    <source>
        <dbReference type="EMBL" id="KAK2567658.1"/>
    </source>
</evidence>
<reference evidence="3" key="1">
    <citation type="journal article" date="2023" name="G3 (Bethesda)">
        <title>Whole genome assembly and annotation of the endangered Caribbean coral Acropora cervicornis.</title>
        <authorList>
            <person name="Selwyn J.D."/>
            <person name="Vollmer S.V."/>
        </authorList>
    </citation>
    <scope>NUCLEOTIDE SEQUENCE</scope>
    <source>
        <strain evidence="3">K2</strain>
    </source>
</reference>
<name>A0AAD9QUC6_ACRCE</name>
<evidence type="ECO:0000256" key="2">
    <source>
        <dbReference type="SAM" id="Phobius"/>
    </source>
</evidence>
<sequence length="190" mass="21020">MSFLNSSINPELSLTKSIEETVLKTTFGSNTQTALNHDKGKETSARDSLNTNEGQDRHDSITAVKECSTDDLFLNRKTTPSPKVLSWTTEEKETLPFVRSRHPRGAKVILLVLCLMCAAALGLSVLMLLGVLRPHGPPDTKIGSNSSTSNSNQTVAEDSLLSKNIQEFKEQIRKELEDIKGKYEKIKAEF</sequence>
<keyword evidence="4" id="KW-1185">Reference proteome</keyword>
<feature type="transmembrane region" description="Helical" evidence="2">
    <location>
        <begin position="108"/>
        <end position="132"/>
    </location>
</feature>
<dbReference type="EMBL" id="JARQWQ010000014">
    <property type="protein sequence ID" value="KAK2567658.1"/>
    <property type="molecule type" value="Genomic_DNA"/>
</dbReference>
<organism evidence="3 4">
    <name type="scientific">Acropora cervicornis</name>
    <name type="common">Staghorn coral</name>
    <dbReference type="NCBI Taxonomy" id="6130"/>
    <lineage>
        <taxon>Eukaryota</taxon>
        <taxon>Metazoa</taxon>
        <taxon>Cnidaria</taxon>
        <taxon>Anthozoa</taxon>
        <taxon>Hexacorallia</taxon>
        <taxon>Scleractinia</taxon>
        <taxon>Astrocoeniina</taxon>
        <taxon>Acroporidae</taxon>
        <taxon>Acropora</taxon>
    </lineage>
</organism>
<evidence type="ECO:0000313" key="4">
    <source>
        <dbReference type="Proteomes" id="UP001249851"/>
    </source>
</evidence>
<feature type="compositionally biased region" description="Basic and acidic residues" evidence="1">
    <location>
        <begin position="36"/>
        <end position="45"/>
    </location>
</feature>
<protein>
    <submittedName>
        <fullName evidence="3">Uncharacterized protein</fullName>
    </submittedName>
</protein>
<dbReference type="AlphaFoldDB" id="A0AAD9QUC6"/>
<keyword evidence="2" id="KW-1133">Transmembrane helix</keyword>
<evidence type="ECO:0000256" key="1">
    <source>
        <dbReference type="SAM" id="MobiDB-lite"/>
    </source>
</evidence>
<accession>A0AAD9QUC6</accession>
<gene>
    <name evidence="3" type="ORF">P5673_008511</name>
</gene>
<reference evidence="3" key="2">
    <citation type="journal article" date="2023" name="Science">
        <title>Genomic signatures of disease resistance in endangered staghorn corals.</title>
        <authorList>
            <person name="Vollmer S.V."/>
            <person name="Selwyn J.D."/>
            <person name="Despard B.A."/>
            <person name="Roesel C.L."/>
        </authorList>
    </citation>
    <scope>NUCLEOTIDE SEQUENCE</scope>
    <source>
        <strain evidence="3">K2</strain>
    </source>
</reference>
<dbReference type="Proteomes" id="UP001249851">
    <property type="component" value="Unassembled WGS sequence"/>
</dbReference>
<proteinExistence type="predicted"/>
<keyword evidence="2" id="KW-0472">Membrane</keyword>
<keyword evidence="2" id="KW-0812">Transmembrane</keyword>
<comment type="caution">
    <text evidence="3">The sequence shown here is derived from an EMBL/GenBank/DDBJ whole genome shotgun (WGS) entry which is preliminary data.</text>
</comment>